<dbReference type="EMBL" id="PUHQ01000001">
    <property type="protein sequence ID" value="KAG0667600.1"/>
    <property type="molecule type" value="Genomic_DNA"/>
</dbReference>
<dbReference type="Proteomes" id="UP000777482">
    <property type="component" value="Unassembled WGS sequence"/>
</dbReference>
<reference evidence="3 4" key="1">
    <citation type="submission" date="2020-11" db="EMBL/GenBank/DDBJ databases">
        <title>Kefir isolates.</title>
        <authorList>
            <person name="Marcisauskas S."/>
            <person name="Kim Y."/>
            <person name="Blasche S."/>
        </authorList>
    </citation>
    <scope>NUCLEOTIDE SEQUENCE [LARGE SCALE GENOMIC DNA]</scope>
    <source>
        <strain evidence="3 4">KR</strain>
    </source>
</reference>
<evidence type="ECO:0000313" key="3">
    <source>
        <dbReference type="EMBL" id="KAG0667600.1"/>
    </source>
</evidence>
<sequence>MPPKGTQGMSSKRIAKELTDLNKPDALPQGCSAAPITDDNVPPKVSLGVAQSSRTNPHLKRPARKQVTFETKIYHANINAQGGICLDILKNQWSPALSIIKVLLSVASLLADPNPHDPLMPDIAQRYLKNRKEHDKTAREWTQKYAMPVKKVLPASSSSESGPADSKKKKEVEILVLD</sequence>
<dbReference type="PROSITE" id="PS50127">
    <property type="entry name" value="UBC_2"/>
    <property type="match status" value="1"/>
</dbReference>
<protein>
    <recommendedName>
        <fullName evidence="2">UBC core domain-containing protein</fullName>
    </recommendedName>
</protein>
<name>A0A9P7BAA5_RHOMI</name>
<feature type="region of interest" description="Disordered" evidence="1">
    <location>
        <begin position="152"/>
        <end position="178"/>
    </location>
</feature>
<feature type="compositionally biased region" description="Basic and acidic residues" evidence="1">
    <location>
        <begin position="165"/>
        <end position="178"/>
    </location>
</feature>
<dbReference type="InterPro" id="IPR016135">
    <property type="entry name" value="UBQ-conjugating_enzyme/RWD"/>
</dbReference>
<feature type="domain" description="UBC core" evidence="2">
    <location>
        <begin position="1"/>
        <end position="147"/>
    </location>
</feature>
<evidence type="ECO:0000313" key="4">
    <source>
        <dbReference type="Proteomes" id="UP000777482"/>
    </source>
</evidence>
<dbReference type="Gene3D" id="3.10.110.10">
    <property type="entry name" value="Ubiquitin Conjugating Enzyme"/>
    <property type="match status" value="1"/>
</dbReference>
<accession>A0A9P7BAA5</accession>
<comment type="caution">
    <text evidence="3">The sequence shown here is derived from an EMBL/GenBank/DDBJ whole genome shotgun (WGS) entry which is preliminary data.</text>
</comment>
<dbReference type="AlphaFoldDB" id="A0A9P7BAA5"/>
<dbReference type="PANTHER" id="PTHR24068">
    <property type="entry name" value="UBIQUITIN-CONJUGATING ENZYME E2"/>
    <property type="match status" value="1"/>
</dbReference>
<organism evidence="3 4">
    <name type="scientific">Rhodotorula mucilaginosa</name>
    <name type="common">Yeast</name>
    <name type="synonym">Rhodotorula rubra</name>
    <dbReference type="NCBI Taxonomy" id="5537"/>
    <lineage>
        <taxon>Eukaryota</taxon>
        <taxon>Fungi</taxon>
        <taxon>Dikarya</taxon>
        <taxon>Basidiomycota</taxon>
        <taxon>Pucciniomycotina</taxon>
        <taxon>Microbotryomycetes</taxon>
        <taxon>Sporidiobolales</taxon>
        <taxon>Sporidiobolaceae</taxon>
        <taxon>Rhodotorula</taxon>
    </lineage>
</organism>
<keyword evidence="4" id="KW-1185">Reference proteome</keyword>
<dbReference type="OrthoDB" id="7851174at2759"/>
<evidence type="ECO:0000259" key="2">
    <source>
        <dbReference type="PROSITE" id="PS50127"/>
    </source>
</evidence>
<dbReference type="SMART" id="SM00212">
    <property type="entry name" value="UBCc"/>
    <property type="match status" value="1"/>
</dbReference>
<dbReference type="SUPFAM" id="SSF54495">
    <property type="entry name" value="UBC-like"/>
    <property type="match status" value="1"/>
</dbReference>
<dbReference type="InterPro" id="IPR000608">
    <property type="entry name" value="UBC"/>
</dbReference>
<proteinExistence type="predicted"/>
<gene>
    <name evidence="3" type="ORF">C6P46_000137</name>
</gene>
<evidence type="ECO:0000256" key="1">
    <source>
        <dbReference type="SAM" id="MobiDB-lite"/>
    </source>
</evidence>
<dbReference type="Pfam" id="PF00179">
    <property type="entry name" value="UQ_con"/>
    <property type="match status" value="1"/>
</dbReference>